<feature type="region of interest" description="Disordered" evidence="1">
    <location>
        <begin position="50"/>
        <end position="71"/>
    </location>
</feature>
<sequence>MHYIGDVVLAANFLDDALVIDVALKEWHRTKPRLIAKFERVEHDNVAPLRRKQSNGVGSDVPSATGNENGHLGTLARGRSCLSTSAARCIFLNPRTLSKVAGE</sequence>
<proteinExistence type="predicted"/>
<dbReference type="AlphaFoldDB" id="A0A6J6KMD3"/>
<name>A0A6J6KMD3_9ZZZZ</name>
<feature type="compositionally biased region" description="Polar residues" evidence="1">
    <location>
        <begin position="54"/>
        <end position="68"/>
    </location>
</feature>
<reference evidence="2" key="1">
    <citation type="submission" date="2020-05" db="EMBL/GenBank/DDBJ databases">
        <authorList>
            <person name="Chiriac C."/>
            <person name="Salcher M."/>
            <person name="Ghai R."/>
            <person name="Kavagutti S V."/>
        </authorList>
    </citation>
    <scope>NUCLEOTIDE SEQUENCE</scope>
</reference>
<evidence type="ECO:0000313" key="2">
    <source>
        <dbReference type="EMBL" id="CAB4650781.1"/>
    </source>
</evidence>
<evidence type="ECO:0000256" key="1">
    <source>
        <dbReference type="SAM" id="MobiDB-lite"/>
    </source>
</evidence>
<organism evidence="2">
    <name type="scientific">freshwater metagenome</name>
    <dbReference type="NCBI Taxonomy" id="449393"/>
    <lineage>
        <taxon>unclassified sequences</taxon>
        <taxon>metagenomes</taxon>
        <taxon>ecological metagenomes</taxon>
    </lineage>
</organism>
<dbReference type="EMBL" id="CAEZWH010000067">
    <property type="protein sequence ID" value="CAB4650781.1"/>
    <property type="molecule type" value="Genomic_DNA"/>
</dbReference>
<protein>
    <submittedName>
        <fullName evidence="2">Unannotated protein</fullName>
    </submittedName>
</protein>
<accession>A0A6J6KMD3</accession>
<gene>
    <name evidence="2" type="ORF">UFOPK2195_00460</name>
</gene>